<feature type="transmembrane region" description="Helical" evidence="7">
    <location>
        <begin position="396"/>
        <end position="414"/>
    </location>
</feature>
<comment type="caution">
    <text evidence="9">The sequence shown here is derived from an EMBL/GenBank/DDBJ whole genome shotgun (WGS) entry which is preliminary data.</text>
</comment>
<evidence type="ECO:0000256" key="6">
    <source>
        <dbReference type="ARBA" id="ARBA00023136"/>
    </source>
</evidence>
<gene>
    <name evidence="9" type="ORF">B0H16DRAFT_1532613</name>
</gene>
<keyword evidence="3 7" id="KW-0812">Transmembrane</keyword>
<feature type="transmembrane region" description="Helical" evidence="7">
    <location>
        <begin position="260"/>
        <end position="280"/>
    </location>
</feature>
<sequence length="434" mass="47735">MPLRAAHLRPLFFVGRNPPSQSLSCRSFFRTPIATAKPKKVLKPSVVKPRVVIANLKAARPVKLSQQRNSLPVHATPLPVDPTADSGDQTNFFSSFQADLRTPESWPKMLFFIVALELGVTLYAARKTNLNTDYWVDRLTHGEATEGLNNHVIVVARAVEFGQTLERWGQVLVRMTQALGTTMQRVMLDSYISAAEKIIQAPDALRVCWGICAVNGVVFLAWRIPSLSTFMITNFVHHPLSGKAHTLLTSVFSHHGGFHLIFNSMALLSFGSAAGTFLYVRQAQLPSSPLESTSAYHFLAFFISAGVFASFGSHAIQVRRYDAFVRTLPKFAARPRINGSLGASGAIYACVTLCALAFPDTRIAPLFIPFSVPIQPGVGALMLLDVVGVLRGWRMFDHIAHLSGALFGVLYYFFGPPSWNGYRRLTATDSGKEI</sequence>
<evidence type="ECO:0000256" key="7">
    <source>
        <dbReference type="SAM" id="Phobius"/>
    </source>
</evidence>
<dbReference type="Pfam" id="PF01694">
    <property type="entry name" value="Rhomboid"/>
    <property type="match status" value="1"/>
</dbReference>
<comment type="similarity">
    <text evidence="2">Belongs to the peptidase S54 family.</text>
</comment>
<accession>A0AAD7JA65</accession>
<protein>
    <recommendedName>
        <fullName evidence="8">Peptidase S54 rhomboid domain-containing protein</fullName>
    </recommendedName>
</protein>
<keyword evidence="6 7" id="KW-0472">Membrane</keyword>
<comment type="subcellular location">
    <subcellularLocation>
        <location evidence="1">Membrane</location>
        <topology evidence="1">Multi-pass membrane protein</topology>
    </subcellularLocation>
</comment>
<dbReference type="InterPro" id="IPR035952">
    <property type="entry name" value="Rhomboid-like_sf"/>
</dbReference>
<dbReference type="PANTHER" id="PTHR43731:SF14">
    <property type="entry name" value="PRESENILIN-ASSOCIATED RHOMBOID-LIKE PROTEIN, MITOCHONDRIAL"/>
    <property type="match status" value="1"/>
</dbReference>
<dbReference type="GO" id="GO:0004252">
    <property type="term" value="F:serine-type endopeptidase activity"/>
    <property type="evidence" value="ECO:0007669"/>
    <property type="project" value="InterPro"/>
</dbReference>
<organism evidence="9 10">
    <name type="scientific">Mycena metata</name>
    <dbReference type="NCBI Taxonomy" id="1033252"/>
    <lineage>
        <taxon>Eukaryota</taxon>
        <taxon>Fungi</taxon>
        <taxon>Dikarya</taxon>
        <taxon>Basidiomycota</taxon>
        <taxon>Agaricomycotina</taxon>
        <taxon>Agaricomycetes</taxon>
        <taxon>Agaricomycetidae</taxon>
        <taxon>Agaricales</taxon>
        <taxon>Marasmiineae</taxon>
        <taxon>Mycenaceae</taxon>
        <taxon>Mycena</taxon>
    </lineage>
</organism>
<dbReference type="InterPro" id="IPR022764">
    <property type="entry name" value="Peptidase_S54_rhomboid_dom"/>
</dbReference>
<dbReference type="InterPro" id="IPR050925">
    <property type="entry name" value="Rhomboid_protease_S54"/>
</dbReference>
<dbReference type="AlphaFoldDB" id="A0AAD7JA65"/>
<proteinExistence type="inferred from homology"/>
<evidence type="ECO:0000256" key="1">
    <source>
        <dbReference type="ARBA" id="ARBA00004141"/>
    </source>
</evidence>
<feature type="transmembrane region" description="Helical" evidence="7">
    <location>
        <begin position="337"/>
        <end position="358"/>
    </location>
</feature>
<dbReference type="EMBL" id="JARKIB010000037">
    <property type="protein sequence ID" value="KAJ7760537.1"/>
    <property type="molecule type" value="Genomic_DNA"/>
</dbReference>
<reference evidence="9" key="1">
    <citation type="submission" date="2023-03" db="EMBL/GenBank/DDBJ databases">
        <title>Massive genome expansion in bonnet fungi (Mycena s.s.) driven by repeated elements and novel gene families across ecological guilds.</title>
        <authorList>
            <consortium name="Lawrence Berkeley National Laboratory"/>
            <person name="Harder C.B."/>
            <person name="Miyauchi S."/>
            <person name="Viragh M."/>
            <person name="Kuo A."/>
            <person name="Thoen E."/>
            <person name="Andreopoulos B."/>
            <person name="Lu D."/>
            <person name="Skrede I."/>
            <person name="Drula E."/>
            <person name="Henrissat B."/>
            <person name="Morin E."/>
            <person name="Kohler A."/>
            <person name="Barry K."/>
            <person name="LaButti K."/>
            <person name="Morin E."/>
            <person name="Salamov A."/>
            <person name="Lipzen A."/>
            <person name="Mereny Z."/>
            <person name="Hegedus B."/>
            <person name="Baldrian P."/>
            <person name="Stursova M."/>
            <person name="Weitz H."/>
            <person name="Taylor A."/>
            <person name="Grigoriev I.V."/>
            <person name="Nagy L.G."/>
            <person name="Martin F."/>
            <person name="Kauserud H."/>
        </authorList>
    </citation>
    <scope>NUCLEOTIDE SEQUENCE</scope>
    <source>
        <strain evidence="9">CBHHK182m</strain>
    </source>
</reference>
<dbReference type="SUPFAM" id="SSF144091">
    <property type="entry name" value="Rhomboid-like"/>
    <property type="match status" value="1"/>
</dbReference>
<keyword evidence="5 7" id="KW-1133">Transmembrane helix</keyword>
<dbReference type="Proteomes" id="UP001215598">
    <property type="component" value="Unassembled WGS sequence"/>
</dbReference>
<feature type="domain" description="Peptidase S54 rhomboid" evidence="8">
    <location>
        <begin position="243"/>
        <end position="414"/>
    </location>
</feature>
<evidence type="ECO:0000256" key="3">
    <source>
        <dbReference type="ARBA" id="ARBA00022692"/>
    </source>
</evidence>
<dbReference type="Gene3D" id="1.20.1540.10">
    <property type="entry name" value="Rhomboid-like"/>
    <property type="match status" value="1"/>
</dbReference>
<dbReference type="GO" id="GO:0016020">
    <property type="term" value="C:membrane"/>
    <property type="evidence" value="ECO:0007669"/>
    <property type="project" value="UniProtKB-SubCell"/>
</dbReference>
<evidence type="ECO:0000313" key="10">
    <source>
        <dbReference type="Proteomes" id="UP001215598"/>
    </source>
</evidence>
<evidence type="ECO:0000256" key="4">
    <source>
        <dbReference type="ARBA" id="ARBA00022801"/>
    </source>
</evidence>
<feature type="transmembrane region" description="Helical" evidence="7">
    <location>
        <begin position="295"/>
        <end position="316"/>
    </location>
</feature>
<evidence type="ECO:0000313" key="9">
    <source>
        <dbReference type="EMBL" id="KAJ7760537.1"/>
    </source>
</evidence>
<dbReference type="GO" id="GO:0006465">
    <property type="term" value="P:signal peptide processing"/>
    <property type="evidence" value="ECO:0007669"/>
    <property type="project" value="TreeGrafter"/>
</dbReference>
<evidence type="ECO:0000256" key="2">
    <source>
        <dbReference type="ARBA" id="ARBA00009045"/>
    </source>
</evidence>
<dbReference type="PANTHER" id="PTHR43731">
    <property type="entry name" value="RHOMBOID PROTEASE"/>
    <property type="match status" value="1"/>
</dbReference>
<keyword evidence="4" id="KW-0378">Hydrolase</keyword>
<keyword evidence="10" id="KW-1185">Reference proteome</keyword>
<evidence type="ECO:0000259" key="8">
    <source>
        <dbReference type="Pfam" id="PF01694"/>
    </source>
</evidence>
<name>A0AAD7JA65_9AGAR</name>
<evidence type="ECO:0000256" key="5">
    <source>
        <dbReference type="ARBA" id="ARBA00022989"/>
    </source>
</evidence>